<keyword evidence="12" id="KW-1185">Reference proteome</keyword>
<dbReference type="GO" id="GO:0005509">
    <property type="term" value="F:calcium ion binding"/>
    <property type="evidence" value="ECO:0007669"/>
    <property type="project" value="InterPro"/>
</dbReference>
<dbReference type="PANTHER" id="PTHR10877">
    <property type="entry name" value="POLYCYSTIN FAMILY MEMBER"/>
    <property type="match status" value="1"/>
</dbReference>
<proteinExistence type="inferred from homology"/>
<evidence type="ECO:0000259" key="8">
    <source>
        <dbReference type="Pfam" id="PF08016"/>
    </source>
</evidence>
<dbReference type="Pfam" id="PF20519">
    <property type="entry name" value="Polycystin_dom"/>
    <property type="match status" value="1"/>
</dbReference>
<evidence type="ECO:0000256" key="4">
    <source>
        <dbReference type="ARBA" id="ARBA00022989"/>
    </source>
</evidence>
<dbReference type="Proteomes" id="UP001152797">
    <property type="component" value="Unassembled WGS sequence"/>
</dbReference>
<feature type="transmembrane region" description="Helical" evidence="7">
    <location>
        <begin position="149"/>
        <end position="169"/>
    </location>
</feature>
<feature type="transmembrane region" description="Helical" evidence="7">
    <location>
        <begin position="94"/>
        <end position="113"/>
    </location>
</feature>
<evidence type="ECO:0000256" key="1">
    <source>
        <dbReference type="ARBA" id="ARBA00004141"/>
    </source>
</evidence>
<evidence type="ECO:0000313" key="11">
    <source>
        <dbReference type="EMBL" id="CAL4785396.1"/>
    </source>
</evidence>
<reference evidence="10" key="1">
    <citation type="submission" date="2022-10" db="EMBL/GenBank/DDBJ databases">
        <authorList>
            <person name="Chen Y."/>
            <person name="Dougan E. K."/>
            <person name="Chan C."/>
            <person name="Rhodes N."/>
            <person name="Thang M."/>
        </authorList>
    </citation>
    <scope>NUCLEOTIDE SEQUENCE</scope>
</reference>
<gene>
    <name evidence="10" type="ORF">C1SCF055_LOCUS24414</name>
</gene>
<feature type="transmembrane region" description="Helical" evidence="7">
    <location>
        <begin position="733"/>
        <end position="754"/>
    </location>
</feature>
<dbReference type="PANTHER" id="PTHR10877:SF197">
    <property type="entry name" value="POLYCYSTIC KIDNEY DISEASE PROTEIN 1-LIKE 2"/>
    <property type="match status" value="1"/>
</dbReference>
<dbReference type="InterPro" id="IPR051223">
    <property type="entry name" value="Polycystin"/>
</dbReference>
<dbReference type="Pfam" id="PF08016">
    <property type="entry name" value="PKD_channel"/>
    <property type="match status" value="2"/>
</dbReference>
<dbReference type="OrthoDB" id="422888at2759"/>
<evidence type="ECO:0000256" key="6">
    <source>
        <dbReference type="ARBA" id="ARBA00023180"/>
    </source>
</evidence>
<feature type="transmembrane region" description="Helical" evidence="7">
    <location>
        <begin position="190"/>
        <end position="212"/>
    </location>
</feature>
<feature type="domain" description="Polycystin" evidence="9">
    <location>
        <begin position="584"/>
        <end position="664"/>
    </location>
</feature>
<evidence type="ECO:0000256" key="3">
    <source>
        <dbReference type="ARBA" id="ARBA00022692"/>
    </source>
</evidence>
<feature type="transmembrane region" description="Helical" evidence="7">
    <location>
        <begin position="385"/>
        <end position="404"/>
    </location>
</feature>
<keyword evidence="6" id="KW-0325">Glycoprotein</keyword>
<evidence type="ECO:0000256" key="7">
    <source>
        <dbReference type="SAM" id="Phobius"/>
    </source>
</evidence>
<evidence type="ECO:0000313" key="10">
    <source>
        <dbReference type="EMBL" id="CAI3998084.1"/>
    </source>
</evidence>
<dbReference type="EMBL" id="CAMXCT030002426">
    <property type="protein sequence ID" value="CAL4785396.1"/>
    <property type="molecule type" value="Genomic_DNA"/>
</dbReference>
<feature type="transmembrane region" description="Helical" evidence="7">
    <location>
        <begin position="853"/>
        <end position="878"/>
    </location>
</feature>
<evidence type="ECO:0000313" key="12">
    <source>
        <dbReference type="Proteomes" id="UP001152797"/>
    </source>
</evidence>
<feature type="domain" description="Polycystin cation channel PKD1/PKD2" evidence="8">
    <location>
        <begin position="55"/>
        <end position="280"/>
    </location>
</feature>
<dbReference type="Gene3D" id="1.10.287.70">
    <property type="match status" value="1"/>
</dbReference>
<evidence type="ECO:0000259" key="9">
    <source>
        <dbReference type="Pfam" id="PF20519"/>
    </source>
</evidence>
<evidence type="ECO:0000256" key="5">
    <source>
        <dbReference type="ARBA" id="ARBA00023136"/>
    </source>
</evidence>
<reference evidence="11 12" key="2">
    <citation type="submission" date="2024-05" db="EMBL/GenBank/DDBJ databases">
        <authorList>
            <person name="Chen Y."/>
            <person name="Shah S."/>
            <person name="Dougan E. K."/>
            <person name="Thang M."/>
            <person name="Chan C."/>
        </authorList>
    </citation>
    <scope>NUCLEOTIDE SEQUENCE [LARGE SCALE GENOMIC DNA]</scope>
</reference>
<feature type="transmembrane region" description="Helical" evidence="7">
    <location>
        <begin position="55"/>
        <end position="74"/>
    </location>
</feature>
<feature type="transmembrane region" description="Helical" evidence="7">
    <location>
        <begin position="673"/>
        <end position="696"/>
    </location>
</feature>
<dbReference type="InterPro" id="IPR046791">
    <property type="entry name" value="Polycystin_dom"/>
</dbReference>
<comment type="subcellular location">
    <subcellularLocation>
        <location evidence="1">Membrane</location>
        <topology evidence="1">Multi-pass membrane protein</topology>
    </subcellularLocation>
</comment>
<organism evidence="10">
    <name type="scientific">Cladocopium goreaui</name>
    <dbReference type="NCBI Taxonomy" id="2562237"/>
    <lineage>
        <taxon>Eukaryota</taxon>
        <taxon>Sar</taxon>
        <taxon>Alveolata</taxon>
        <taxon>Dinophyceae</taxon>
        <taxon>Suessiales</taxon>
        <taxon>Symbiodiniaceae</taxon>
        <taxon>Cladocopium</taxon>
    </lineage>
</organism>
<keyword evidence="3 7" id="KW-0812">Transmembrane</keyword>
<name>A0A9P1CTL7_9DINO</name>
<evidence type="ECO:0000256" key="2">
    <source>
        <dbReference type="ARBA" id="ARBA00007200"/>
    </source>
</evidence>
<dbReference type="InterPro" id="IPR013122">
    <property type="entry name" value="PKD1_2_channel"/>
</dbReference>
<keyword evidence="4 7" id="KW-1133">Transmembrane helix</keyword>
<dbReference type="PRINTS" id="PR01433">
    <property type="entry name" value="POLYCYSTIN2"/>
</dbReference>
<comment type="caution">
    <text evidence="10">The sequence shown here is derived from an EMBL/GenBank/DDBJ whole genome shotgun (WGS) entry which is preliminary data.</text>
</comment>
<feature type="transmembrane region" description="Helical" evidence="7">
    <location>
        <begin position="901"/>
        <end position="926"/>
    </location>
</feature>
<keyword evidence="5 7" id="KW-0472">Membrane</keyword>
<dbReference type="EMBL" id="CAMXCT010002426">
    <property type="protein sequence ID" value="CAI3998084.1"/>
    <property type="molecule type" value="Genomic_DNA"/>
</dbReference>
<feature type="transmembrane region" description="Helical" evidence="7">
    <location>
        <begin position="251"/>
        <end position="274"/>
    </location>
</feature>
<comment type="similarity">
    <text evidence="2">Belongs to the polycystin family.</text>
</comment>
<feature type="domain" description="Polycystin cation channel PKD1/PKD2" evidence="8">
    <location>
        <begin position="795"/>
        <end position="940"/>
    </location>
</feature>
<protein>
    <submittedName>
        <fullName evidence="11">Polycystin-2 (CePc2) (Polycystic kidney disease 2 protein homolog)</fullName>
    </submittedName>
</protein>
<dbReference type="EMBL" id="CAMXCT020002426">
    <property type="protein sequence ID" value="CAL1151459.1"/>
    <property type="molecule type" value="Genomic_DNA"/>
</dbReference>
<dbReference type="InterPro" id="IPR003915">
    <property type="entry name" value="PKD_2"/>
</dbReference>
<dbReference type="GO" id="GO:0016020">
    <property type="term" value="C:membrane"/>
    <property type="evidence" value="ECO:0007669"/>
    <property type="project" value="UniProtKB-SubCell"/>
</dbReference>
<accession>A0A9P1CTL7</accession>
<sequence length="1376" mass="155828">MATCTVDMILYNANVDMFLQYVQGFSFDFCGHMHLSNQARSFNLNVFNTAVAEYMVLYVMRVVCIVMVIIFGLIEIQRMWDLGFIAAMQQNGAVTDMISITTSFGVLLSYWIIEQMPPFKDFKFEALQNVNSRADTYVSLCDVARSLQIQGLFIALNLLVVSLRTVSLVSGLHSNLGLILKVLGVSAPNFAAFMVLFGMLLIGFVLTSFFAFGPGYSGMSNIGLCIYQSFSMLSGNMVFDDIYRVDNILAPIYFFLFYILFYLVLINVFVTLLMSGYDAVDYELQKKGDTDSEKNPLVLILEELKADVVGTILRYGSTAIKYARFCLDPIVVSVKATFACCRAPSFLTNPLKRLQSLRSTTIAESGMLPTADVDHVDVSKNRQNLVAFVMMLLFLAVWITLVTVQGRGLDSYLTGQATLANSVLDIMFKSDDDMKAFHQINTFTDVKSWADTAIVGLYDSPVCAESGASQWTSSAGCSSISNSQQLLNRIANWNIGFLNTTFVRLTIQPACFVATEERWASGSPTLRKTPDVDCWNSVCTKVLSTEPCRTADGEILNAQSLANAINSSLLPDTVSFGYEAPGNHLGSFRMLGGLAFSLGVKKEQCQDMLALLEDNRWFTKNSASMVFDWLTYNGNMDFFTHNVVAFSLLETGILHKSSESRTFPMNVEAGGGYFSLQIVVLVLFGLYALLLLYHIIDLCWQMRCMHLKARRIHRPFKAFLSFLKDFFTEPWNLVELVSLIISLGTLVSFLVLMLNGFRSQYRFSTGNSAGYVVPNIDVRYYKMKPVVDPERYLEDDWFVFNQFEQVAVLREVFLELAALNSLWAGIKAIKTMSNFSMMSTFSNTLAHGKSRNLYFIIVINLQMLGFALAMTVIFGTMVEDFSSPLSTMGTLLYWVCGESHLGPLISVSPFFAVLFFVAFTVVFRFISTNMFLATQLNTFAALVGECDIQVAKKEAEAKMGMKQVKYRNRKELQNELELELKIDQVRVKKILRPGKTTKANVKPGDLVSRVNKEKVEWQSTLAIEEYEHVERALMPEADGSITIMFQDPPRKTMLAKMKKRIFSICNRCCGCLSKGQKVKPAQKMSEELHARPHLRPTVRNFWRFHGAIAEVEKETQLYSQESDVEGIDVDLTPEVGVQPSARASESQRTFSRRSSRYFTRSESYNESDSYDLRTKVRRRLHKYLFARPGNFSETEIDLVSDRQLCAEEILQEGWDVDELTEVLQQMPVTGREVWLDCLLLALEERYEDSESSIVEVLRTSGLKDASEKMLKGRLKGHTRDKLLKFYERLDKVLQILENKASTHYFQYLERESEQRQDLIEKQNEVLHDYVCELEHEFCELSGAISSYQTKKDMMLAKFSGVLDPEYSQLEQTSKHS</sequence>